<organism evidence="1">
    <name type="scientific">Prevotella sp. GTC17254</name>
    <dbReference type="NCBI Taxonomy" id="3236794"/>
    <lineage>
        <taxon>Bacteria</taxon>
        <taxon>Pseudomonadati</taxon>
        <taxon>Bacteroidota</taxon>
        <taxon>Bacteroidia</taxon>
        <taxon>Bacteroidales</taxon>
        <taxon>Prevotellaceae</taxon>
        <taxon>Prevotella</taxon>
    </lineage>
</organism>
<evidence type="ECO:0000313" key="1">
    <source>
        <dbReference type="EMBL" id="BFO73502.1"/>
    </source>
</evidence>
<name>A0AB33IY46_9BACT</name>
<reference evidence="1" key="1">
    <citation type="submission" date="2024-07" db="EMBL/GenBank/DDBJ databases">
        <title>Complete genome sequence of Prevotella sp. YM-2024 GTC17254.</title>
        <authorList>
            <person name="Hayashi M."/>
            <person name="Muto Y."/>
            <person name="Tanaka K."/>
            <person name="Niwa H."/>
        </authorList>
    </citation>
    <scope>NUCLEOTIDE SEQUENCE</scope>
    <source>
        <strain evidence="1">GTC17254</strain>
    </source>
</reference>
<dbReference type="AlphaFoldDB" id="A0AB33IY46"/>
<dbReference type="EMBL" id="AP035786">
    <property type="protein sequence ID" value="BFO73502.1"/>
    <property type="molecule type" value="Genomic_DNA"/>
</dbReference>
<accession>A0AB33IY46</accession>
<protein>
    <submittedName>
        <fullName evidence="1">Uncharacterized protein</fullName>
    </submittedName>
</protein>
<gene>
    <name evidence="1" type="ORF">GTC17254_10990</name>
</gene>
<sequence>MTSVAQQKWDFLKLSDTDISNLDAEWKFFDSDPNQPYYYNQGINVGRYSKKGEDYTPYFTNRDSAALYSSTVLANGVELEMTKGLKFGFAHEGNQRFQANKSKAFRIYKEKKGYGIFPEMAGAFFIIPNVVKGDTIIVISRPGGTEGRGLSSEELTVISGFQQTTEPSNVINKGVSKVDGNVLISTGGKTSILLSVEVKKPTTGIAAIQTSGVKHPERIYNLNGQFVGTDFNKLPKGVYIKQGKKFIKK</sequence>
<proteinExistence type="predicted"/>